<gene>
    <name evidence="3" type="primary">cbiK</name>
    <name evidence="3" type="ORF">CLLI_17000</name>
</gene>
<feature type="active site" description="Proton acceptor" evidence="1">
    <location>
        <position position="148"/>
    </location>
</feature>
<dbReference type="GO" id="GO:0046872">
    <property type="term" value="F:metal ion binding"/>
    <property type="evidence" value="ECO:0007669"/>
    <property type="project" value="UniProtKB-KW"/>
</dbReference>
<evidence type="ECO:0000256" key="1">
    <source>
        <dbReference type="PIRSR" id="PIRSR033579-1"/>
    </source>
</evidence>
<feature type="binding site" evidence="2">
    <location>
        <position position="211"/>
    </location>
    <ligand>
        <name>Co(2+)</name>
        <dbReference type="ChEBI" id="CHEBI:48828"/>
    </ligand>
</feature>
<dbReference type="Proteomes" id="UP000239706">
    <property type="component" value="Unassembled WGS sequence"/>
</dbReference>
<comment type="caution">
    <text evidence="3">The sequence shown here is derived from an EMBL/GenBank/DDBJ whole genome shotgun (WGS) entry which is preliminary data.</text>
</comment>
<accession>A0A2T0B382</accession>
<proteinExistence type="predicted"/>
<dbReference type="RefSeq" id="WP_106063792.1">
    <property type="nucleotide sequence ID" value="NZ_PVXO01000047.1"/>
</dbReference>
<evidence type="ECO:0000313" key="4">
    <source>
        <dbReference type="Proteomes" id="UP000239706"/>
    </source>
</evidence>
<keyword evidence="2" id="KW-0479">Metal-binding</keyword>
<dbReference type="GO" id="GO:0016852">
    <property type="term" value="F:sirohydrochlorin cobaltochelatase activity"/>
    <property type="evidence" value="ECO:0007669"/>
    <property type="project" value="UniProtKB-EC"/>
</dbReference>
<protein>
    <submittedName>
        <fullName evidence="3">Sirohydrochlorin cobaltochelatase</fullName>
        <ecNumber evidence="3">4.99.1.3</ecNumber>
    </submittedName>
</protein>
<feature type="binding site" evidence="2">
    <location>
        <position position="148"/>
    </location>
    <ligand>
        <name>Co(2+)</name>
        <dbReference type="ChEBI" id="CHEBI:48828"/>
    </ligand>
</feature>
<dbReference type="CDD" id="cd03412">
    <property type="entry name" value="CbiK_N"/>
    <property type="match status" value="1"/>
</dbReference>
<dbReference type="Gene3D" id="3.40.50.1400">
    <property type="match status" value="2"/>
</dbReference>
<dbReference type="EC" id="4.99.1.3" evidence="3"/>
<name>A0A2T0B382_9CLOT</name>
<keyword evidence="4" id="KW-1185">Reference proteome</keyword>
<dbReference type="SUPFAM" id="SSF53800">
    <property type="entry name" value="Chelatase"/>
    <property type="match status" value="1"/>
</dbReference>
<dbReference type="EMBL" id="PVXO01000047">
    <property type="protein sequence ID" value="PRR78273.1"/>
    <property type="molecule type" value="Genomic_DNA"/>
</dbReference>
<dbReference type="CDD" id="cd03413">
    <property type="entry name" value="CbiK_C"/>
    <property type="match status" value="1"/>
</dbReference>
<organism evidence="3 4">
    <name type="scientific">Clostridium liquoris</name>
    <dbReference type="NCBI Taxonomy" id="1289519"/>
    <lineage>
        <taxon>Bacteria</taxon>
        <taxon>Bacillati</taxon>
        <taxon>Bacillota</taxon>
        <taxon>Clostridia</taxon>
        <taxon>Eubacteriales</taxon>
        <taxon>Clostridiaceae</taxon>
        <taxon>Clostridium</taxon>
    </lineage>
</organism>
<keyword evidence="3" id="KW-0456">Lyase</keyword>
<dbReference type="GO" id="GO:0019251">
    <property type="term" value="P:anaerobic cobalamin biosynthetic process"/>
    <property type="evidence" value="ECO:0007669"/>
    <property type="project" value="InterPro"/>
</dbReference>
<dbReference type="AlphaFoldDB" id="A0A2T0B382"/>
<dbReference type="OrthoDB" id="9770331at2"/>
<dbReference type="InterPro" id="IPR010388">
    <property type="entry name" value="Anaerobic_Co-chelatase"/>
</dbReference>
<keyword evidence="2" id="KW-0170">Cobalt</keyword>
<sequence>MSKKGILVVSFGTSYPETRKVTIEAIENKVKETFKEYEVRRAFTSGMIINKLEKRDNIFIDNTEEALEKMAEEGFEKVYVQSLHIMPGEEYDDVKLAVHKFEHKEVFKKLVLGRPLLYRTKDYFKAVKALKDQIPAREKEHAVVFMGHGSVHPANSSYALFQHVIDESKLENIYIANVAGSPELEVILPRLNKNAIKEITLMPFMLVSGDHATNDMAGDKEDSWKNILEEKGYKVNIYLHGIGENKGIQDIFIQHVQDCIDGNPLMEG</sequence>
<dbReference type="PIRSF" id="PIRSF033579">
    <property type="entry name" value="Anaer_Co_chel"/>
    <property type="match status" value="1"/>
</dbReference>
<evidence type="ECO:0000256" key="2">
    <source>
        <dbReference type="PIRSR" id="PIRSR033579-3"/>
    </source>
</evidence>
<reference evidence="3 4" key="1">
    <citation type="submission" date="2018-03" db="EMBL/GenBank/DDBJ databases">
        <title>Genome sequence of Clostridium liquoris DSM 100320.</title>
        <authorList>
            <person name="Poehlein A."/>
            <person name="Daniel R."/>
        </authorList>
    </citation>
    <scope>NUCLEOTIDE SEQUENCE [LARGE SCALE GENOMIC DNA]</scope>
    <source>
        <strain evidence="3 4">DSM 100320</strain>
    </source>
</reference>
<evidence type="ECO:0000313" key="3">
    <source>
        <dbReference type="EMBL" id="PRR78273.1"/>
    </source>
</evidence>
<dbReference type="Pfam" id="PF06180">
    <property type="entry name" value="CbiK"/>
    <property type="match status" value="1"/>
</dbReference>